<keyword evidence="6" id="KW-0808">Transferase</keyword>
<evidence type="ECO:0000256" key="2">
    <source>
        <dbReference type="ARBA" id="ARBA00022598"/>
    </source>
</evidence>
<keyword evidence="6" id="KW-0012">Acyltransferase</keyword>
<dbReference type="EMBL" id="FNGU01000007">
    <property type="protein sequence ID" value="SDM55956.1"/>
    <property type="molecule type" value="Genomic_DNA"/>
</dbReference>
<dbReference type="SUPFAM" id="SSF56801">
    <property type="entry name" value="Acetyl-CoA synthetase-like"/>
    <property type="match status" value="1"/>
</dbReference>
<feature type="domain" description="Carrier" evidence="5">
    <location>
        <begin position="12"/>
        <end position="90"/>
    </location>
</feature>
<dbReference type="InterPro" id="IPR002123">
    <property type="entry name" value="Plipid/glycerol_acylTrfase"/>
</dbReference>
<reference evidence="6 7" key="1">
    <citation type="submission" date="2016-10" db="EMBL/GenBank/DDBJ databases">
        <authorList>
            <person name="de Groot N.N."/>
        </authorList>
    </citation>
    <scope>NUCLEOTIDE SEQUENCE [LARGE SCALE GENOMIC DNA]</scope>
    <source>
        <strain evidence="6 7">DSM 17813</strain>
    </source>
</reference>
<dbReference type="RefSeq" id="WP_074669576.1">
    <property type="nucleotide sequence ID" value="NZ_FNGU01000007.1"/>
</dbReference>
<dbReference type="InterPro" id="IPR040097">
    <property type="entry name" value="FAAL/FAAC"/>
</dbReference>
<evidence type="ECO:0000313" key="6">
    <source>
        <dbReference type="EMBL" id="SDM55956.1"/>
    </source>
</evidence>
<keyword evidence="4" id="KW-0812">Transmembrane</keyword>
<dbReference type="Pfam" id="PF00501">
    <property type="entry name" value="AMP-binding"/>
    <property type="match status" value="1"/>
</dbReference>
<dbReference type="PANTHER" id="PTHR22754:SF32">
    <property type="entry name" value="DISCO-INTERACTING PROTEIN 2"/>
    <property type="match status" value="1"/>
</dbReference>
<comment type="similarity">
    <text evidence="1">Belongs to the ATP-dependent AMP-binding enzyme family.</text>
</comment>
<dbReference type="GO" id="GO:0016874">
    <property type="term" value="F:ligase activity"/>
    <property type="evidence" value="ECO:0007669"/>
    <property type="project" value="UniProtKB-KW"/>
</dbReference>
<evidence type="ECO:0000313" key="7">
    <source>
        <dbReference type="Proteomes" id="UP000182146"/>
    </source>
</evidence>
<keyword evidence="4" id="KW-1133">Transmembrane helix</keyword>
<dbReference type="SUPFAM" id="SSF47336">
    <property type="entry name" value="ACP-like"/>
    <property type="match status" value="1"/>
</dbReference>
<dbReference type="InterPro" id="IPR045851">
    <property type="entry name" value="AMP-bd_C_sf"/>
</dbReference>
<keyword evidence="2" id="KW-0436">Ligase</keyword>
<dbReference type="FunFam" id="3.40.50.12780:FF:000013">
    <property type="entry name" value="Long-chain-fatty-acid--AMP ligase FadD32"/>
    <property type="match status" value="1"/>
</dbReference>
<gene>
    <name evidence="6" type="ORF">SAMN05660860_02751</name>
</gene>
<dbReference type="Pfam" id="PF00550">
    <property type="entry name" value="PP-binding"/>
    <property type="match status" value="1"/>
</dbReference>
<accession>A0A1G9U7I4</accession>
<name>A0A1G9U7I4_9BACT</name>
<keyword evidence="4" id="KW-0472">Membrane</keyword>
<dbReference type="InterPro" id="IPR042099">
    <property type="entry name" value="ANL_N_sf"/>
</dbReference>
<dbReference type="PANTHER" id="PTHR22754">
    <property type="entry name" value="DISCO-INTERACTING PROTEIN 2 DIP2 -RELATED"/>
    <property type="match status" value="1"/>
</dbReference>
<dbReference type="PROSITE" id="PS00455">
    <property type="entry name" value="AMP_BINDING"/>
    <property type="match status" value="1"/>
</dbReference>
<dbReference type="GO" id="GO:0071766">
    <property type="term" value="P:Actinobacterium-type cell wall biogenesis"/>
    <property type="evidence" value="ECO:0007669"/>
    <property type="project" value="UniProtKB-ARBA"/>
</dbReference>
<dbReference type="InterPro" id="IPR020845">
    <property type="entry name" value="AMP-binding_CS"/>
</dbReference>
<dbReference type="InterPro" id="IPR009081">
    <property type="entry name" value="PP-bd_ACP"/>
</dbReference>
<protein>
    <submittedName>
        <fullName evidence="6">1-acyl-sn-glycerol-3-phosphate acyltransferases</fullName>
    </submittedName>
</protein>
<dbReference type="PROSITE" id="PS50075">
    <property type="entry name" value="CARRIER"/>
    <property type="match status" value="1"/>
</dbReference>
<dbReference type="Proteomes" id="UP000182146">
    <property type="component" value="Unassembled WGS sequence"/>
</dbReference>
<organism evidence="6 7">
    <name type="scientific">Geoalkalibacter ferrihydriticus</name>
    <dbReference type="NCBI Taxonomy" id="392333"/>
    <lineage>
        <taxon>Bacteria</taxon>
        <taxon>Pseudomonadati</taxon>
        <taxon>Thermodesulfobacteriota</taxon>
        <taxon>Desulfuromonadia</taxon>
        <taxon>Desulfuromonadales</taxon>
        <taxon>Geoalkalibacteraceae</taxon>
        <taxon>Geoalkalibacter</taxon>
    </lineage>
</organism>
<dbReference type="Gene3D" id="3.30.300.30">
    <property type="match status" value="1"/>
</dbReference>
<dbReference type="SUPFAM" id="SSF69593">
    <property type="entry name" value="Glycerol-3-phosphate (1)-acyltransferase"/>
    <property type="match status" value="1"/>
</dbReference>
<feature type="transmembrane region" description="Helical" evidence="4">
    <location>
        <begin position="709"/>
        <end position="726"/>
    </location>
</feature>
<dbReference type="GO" id="GO:0005886">
    <property type="term" value="C:plasma membrane"/>
    <property type="evidence" value="ECO:0007669"/>
    <property type="project" value="TreeGrafter"/>
</dbReference>
<evidence type="ECO:0000256" key="1">
    <source>
        <dbReference type="ARBA" id="ARBA00006432"/>
    </source>
</evidence>
<dbReference type="Pfam" id="PF01553">
    <property type="entry name" value="Acyltransferase"/>
    <property type="match status" value="1"/>
</dbReference>
<dbReference type="OrthoDB" id="9797708at2"/>
<dbReference type="InterPro" id="IPR000873">
    <property type="entry name" value="AMP-dep_synth/lig_dom"/>
</dbReference>
<sequence>MVDQAIRDNPQQAARDLIKVLQDVVAELHPAQTPKVEFDSSLDRDLGLDSMARMELLSRLEKHFSVRLEEEVVAEAETPRDLLEALLGGAQVAEDASPERIAVGGTGTPAEVPKQARTLVEAFEWHLERHPDHAQVRFYADEGEGQVLSYKRLWEGARAVAAGLQWRGLQAGSPVAIMLPTSADYLFAFLGILLAGGIPVPLYPPVRRTQLESHLRRQQAILSNCAAVTLITLPEALPFARLLKAQLSSLKSLVTVGELAERGGDYSRPAIASDDTAFLQYTSGSTGNPKGVVLSHANLLANIRALGKAVEVGPGDVIVSWLPLYHDMGLIGTWLAGLYFAVPVVLLSPLDFLGRPKRWLWSIHRYQGTLSPAPNFAYEICLTKLKDEDLAGLDLSSWRGAFNGAEPVSALTLERFCERFADYGLRREAVAPVYGLAENTVGLAFPPLGRGPLVDRVEREALTRSGKAIPAKKEDEHALLIAACGRPLEGHEIRIVDGSGRELPDRREGRVQFRGPSATSGYYRNPEETRRLFDGDWLNTGDLGYLADGDIYLTGRSKDLIIIGGRNIYPQELEEAVGGLTGIRKGNVVVFGSPDPATGSERLVVVAETRESDPQVLDKLRGKIKNLAVDLLETPPDDLLLVPPHSVLKTSSGKIRRSACRELYERGELGKREKLWRQNLRLALSTFAAGGRRSVTAALSLLYAGYLWALFYLAAALATLVVLALPRHAWNWRPLRALVRLAQRLSGLSLKVEGLEHLPPEPCVLVANHASYLDAYALVAALPMRLSFVAKAELNERKILGFLLRRIGTEFVERFDPRRAAADAGRISGRVRTAGGHLLFFAEGTFTRVPGLRTFRLGAFTTAAAAKLPVVPVAIRGTRFVLREGSWFPRHGAVSIRVGEPIQIEDEDGDAWDQALKLRKAARRFILRHCGEPDLGGAGESEQEEEEAEGRKEGSGDEGNSQ</sequence>
<dbReference type="STRING" id="392333.SAMN05660860_02751"/>
<dbReference type="GO" id="GO:0006633">
    <property type="term" value="P:fatty acid biosynthetic process"/>
    <property type="evidence" value="ECO:0007669"/>
    <property type="project" value="TreeGrafter"/>
</dbReference>
<dbReference type="CDD" id="cd07989">
    <property type="entry name" value="LPLAT_AGPAT-like"/>
    <property type="match status" value="1"/>
</dbReference>
<dbReference type="AlphaFoldDB" id="A0A1G9U7I4"/>
<feature type="transmembrane region" description="Helical" evidence="4">
    <location>
        <begin position="331"/>
        <end position="353"/>
    </location>
</feature>
<feature type="transmembrane region" description="Helical" evidence="4">
    <location>
        <begin position="224"/>
        <end position="243"/>
    </location>
</feature>
<dbReference type="Gene3D" id="1.10.1200.10">
    <property type="entry name" value="ACP-like"/>
    <property type="match status" value="1"/>
</dbReference>
<dbReference type="SMART" id="SM00563">
    <property type="entry name" value="PlsC"/>
    <property type="match status" value="1"/>
</dbReference>
<evidence type="ECO:0000256" key="4">
    <source>
        <dbReference type="SAM" id="Phobius"/>
    </source>
</evidence>
<dbReference type="Gene3D" id="3.40.50.12780">
    <property type="entry name" value="N-terminal domain of ligase-like"/>
    <property type="match status" value="1"/>
</dbReference>
<dbReference type="GO" id="GO:0070566">
    <property type="term" value="F:adenylyltransferase activity"/>
    <property type="evidence" value="ECO:0007669"/>
    <property type="project" value="TreeGrafter"/>
</dbReference>
<dbReference type="GO" id="GO:0016746">
    <property type="term" value="F:acyltransferase activity"/>
    <property type="evidence" value="ECO:0007669"/>
    <property type="project" value="UniProtKB-KW"/>
</dbReference>
<feature type="region of interest" description="Disordered" evidence="3">
    <location>
        <begin position="931"/>
        <end position="962"/>
    </location>
</feature>
<evidence type="ECO:0000259" key="5">
    <source>
        <dbReference type="PROSITE" id="PS50075"/>
    </source>
</evidence>
<dbReference type="InterPro" id="IPR036736">
    <property type="entry name" value="ACP-like_sf"/>
</dbReference>
<dbReference type="CDD" id="cd05931">
    <property type="entry name" value="FAAL"/>
    <property type="match status" value="1"/>
</dbReference>
<evidence type="ECO:0000256" key="3">
    <source>
        <dbReference type="SAM" id="MobiDB-lite"/>
    </source>
</evidence>
<proteinExistence type="inferred from homology"/>
<feature type="transmembrane region" description="Helical" evidence="4">
    <location>
        <begin position="185"/>
        <end position="203"/>
    </location>
</feature>